<feature type="transmembrane region" description="Helical" evidence="15">
    <location>
        <begin position="1153"/>
        <end position="1171"/>
    </location>
</feature>
<feature type="compositionally biased region" description="Polar residues" evidence="14">
    <location>
        <begin position="973"/>
        <end position="986"/>
    </location>
</feature>
<dbReference type="GO" id="GO:0000380">
    <property type="term" value="P:alternative mRNA splicing, via spliceosome"/>
    <property type="evidence" value="ECO:0007669"/>
    <property type="project" value="TreeGrafter"/>
</dbReference>
<keyword evidence="10" id="KW-0862">Zinc</keyword>
<dbReference type="GO" id="GO:0061630">
    <property type="term" value="F:ubiquitin protein ligase activity"/>
    <property type="evidence" value="ECO:0007669"/>
    <property type="project" value="UniProtKB-EC"/>
</dbReference>
<gene>
    <name evidence="18" type="primary">Rnf185</name>
    <name evidence="18" type="ORF">T01_6776</name>
</gene>
<dbReference type="PROSITE" id="PS00518">
    <property type="entry name" value="ZF_RING_1"/>
    <property type="match status" value="1"/>
</dbReference>
<evidence type="ECO:0000256" key="12">
    <source>
        <dbReference type="ARBA" id="ARBA00023242"/>
    </source>
</evidence>
<dbReference type="InterPro" id="IPR035778">
    <property type="entry name" value="SPRY_hnRNP_U"/>
</dbReference>
<comment type="caution">
    <text evidence="18">The sequence shown here is derived from an EMBL/GenBank/DDBJ whole genome shotgun (WGS) entry which is preliminary data.</text>
</comment>
<keyword evidence="15" id="KW-0812">Transmembrane</keyword>
<dbReference type="InterPro" id="IPR017907">
    <property type="entry name" value="Znf_RING_CS"/>
</dbReference>
<dbReference type="SUPFAM" id="SSF57850">
    <property type="entry name" value="RING/U-box"/>
    <property type="match status" value="2"/>
</dbReference>
<dbReference type="SMART" id="SM00449">
    <property type="entry name" value="SPRY"/>
    <property type="match status" value="1"/>
</dbReference>
<feature type="region of interest" description="Disordered" evidence="14">
    <location>
        <begin position="973"/>
        <end position="1006"/>
    </location>
</feature>
<dbReference type="SMART" id="SM00184">
    <property type="entry name" value="RING"/>
    <property type="match status" value="2"/>
</dbReference>
<dbReference type="GO" id="GO:0008270">
    <property type="term" value="F:zinc ion binding"/>
    <property type="evidence" value="ECO:0007669"/>
    <property type="project" value="UniProtKB-KW"/>
</dbReference>
<accession>A0A0V1C180</accession>
<evidence type="ECO:0000256" key="1">
    <source>
        <dbReference type="ARBA" id="ARBA00000900"/>
    </source>
</evidence>
<dbReference type="Pfam" id="PF13671">
    <property type="entry name" value="AAA_33"/>
    <property type="match status" value="1"/>
</dbReference>
<dbReference type="PROSITE" id="PS50188">
    <property type="entry name" value="B302_SPRY"/>
    <property type="match status" value="1"/>
</dbReference>
<evidence type="ECO:0000259" key="17">
    <source>
        <dbReference type="PROSITE" id="PS50188"/>
    </source>
</evidence>
<keyword evidence="11 15" id="KW-0472">Membrane</keyword>
<evidence type="ECO:0000256" key="14">
    <source>
        <dbReference type="SAM" id="MobiDB-lite"/>
    </source>
</evidence>
<feature type="transmembrane region" description="Helical" evidence="15">
    <location>
        <begin position="752"/>
        <end position="776"/>
    </location>
</feature>
<evidence type="ECO:0000256" key="3">
    <source>
        <dbReference type="ARBA" id="ARBA00004308"/>
    </source>
</evidence>
<dbReference type="SUPFAM" id="SSF52540">
    <property type="entry name" value="P-loop containing nucleoside triphosphate hydrolases"/>
    <property type="match status" value="1"/>
</dbReference>
<comment type="subcellular location">
    <subcellularLocation>
        <location evidence="3">Endomembrane system</location>
    </subcellularLocation>
    <subcellularLocation>
        <location evidence="2">Nucleus</location>
    </subcellularLocation>
</comment>
<dbReference type="Gene3D" id="3.30.40.10">
    <property type="entry name" value="Zinc/RING finger domain, C3HC4 (zinc finger)"/>
    <property type="match status" value="2"/>
</dbReference>
<feature type="domain" description="B30.2/SPRY" evidence="17">
    <location>
        <begin position="120"/>
        <end position="317"/>
    </location>
</feature>
<dbReference type="InParanoid" id="A0A0V1C180"/>
<evidence type="ECO:0000256" key="15">
    <source>
        <dbReference type="SAM" id="Phobius"/>
    </source>
</evidence>
<feature type="compositionally biased region" description="Basic and acidic residues" evidence="14">
    <location>
        <begin position="8"/>
        <end position="21"/>
    </location>
</feature>
<proteinExistence type="predicted"/>
<dbReference type="PROSITE" id="PS50089">
    <property type="entry name" value="ZF_RING_2"/>
    <property type="match status" value="2"/>
</dbReference>
<dbReference type="Gene3D" id="2.60.120.920">
    <property type="match status" value="1"/>
</dbReference>
<dbReference type="InterPro" id="IPR013320">
    <property type="entry name" value="ConA-like_dom_sf"/>
</dbReference>
<keyword evidence="8 13" id="KW-0863">Zinc-finger</keyword>
<keyword evidence="12" id="KW-0539">Nucleus</keyword>
<dbReference type="CDD" id="cd12884">
    <property type="entry name" value="SPRY_hnRNP"/>
    <property type="match status" value="1"/>
</dbReference>
<name>A0A0V1C180_TRISP</name>
<comment type="catalytic activity">
    <reaction evidence="1">
        <text>S-ubiquitinyl-[E2 ubiquitin-conjugating enzyme]-L-cysteine + [acceptor protein]-L-lysine = [E2 ubiquitin-conjugating enzyme]-L-cysteine + N(6)-ubiquitinyl-[acceptor protein]-L-lysine.</text>
        <dbReference type="EC" id="2.3.2.27"/>
    </reaction>
</comment>
<dbReference type="CDD" id="cd16475">
    <property type="entry name" value="RING-H2_RNF121-like"/>
    <property type="match status" value="1"/>
</dbReference>
<dbReference type="InterPro" id="IPR003877">
    <property type="entry name" value="SPRY_dom"/>
</dbReference>
<dbReference type="GO" id="GO:0005634">
    <property type="term" value="C:nucleus"/>
    <property type="evidence" value="ECO:0007669"/>
    <property type="project" value="UniProtKB-SubCell"/>
</dbReference>
<dbReference type="PANTHER" id="PTHR12381:SF56">
    <property type="entry name" value="B30.2_SPRY DOMAIN-CONTAINING PROTEIN-RELATED"/>
    <property type="match status" value="1"/>
</dbReference>
<feature type="transmembrane region" description="Helical" evidence="15">
    <location>
        <begin position="782"/>
        <end position="799"/>
    </location>
</feature>
<dbReference type="Pfam" id="PF00622">
    <property type="entry name" value="SPRY"/>
    <property type="match status" value="1"/>
</dbReference>
<dbReference type="GO" id="GO:0012505">
    <property type="term" value="C:endomembrane system"/>
    <property type="evidence" value="ECO:0007669"/>
    <property type="project" value="UniProtKB-SubCell"/>
</dbReference>
<dbReference type="eggNOG" id="KOG1734">
    <property type="taxonomic scope" value="Eukaryota"/>
</dbReference>
<keyword evidence="15" id="KW-1133">Transmembrane helix</keyword>
<keyword evidence="6" id="KW-0808">Transferase</keyword>
<feature type="transmembrane region" description="Helical" evidence="15">
    <location>
        <begin position="912"/>
        <end position="934"/>
    </location>
</feature>
<dbReference type="InterPro" id="IPR043136">
    <property type="entry name" value="B30.2/SPRY_sf"/>
</dbReference>
<keyword evidence="7" id="KW-0479">Metal-binding</keyword>
<feature type="transmembrane region" description="Helical" evidence="15">
    <location>
        <begin position="689"/>
        <end position="705"/>
    </location>
</feature>
<dbReference type="AlphaFoldDB" id="A0A0V1C180"/>
<dbReference type="InterPro" id="IPR027417">
    <property type="entry name" value="P-loop_NTPase"/>
</dbReference>
<feature type="domain" description="RING-type" evidence="16">
    <location>
        <begin position="1016"/>
        <end position="1057"/>
    </location>
</feature>
<keyword evidence="9" id="KW-0833">Ubl conjugation pathway</keyword>
<organism evidence="18 19">
    <name type="scientific">Trichinella spiralis</name>
    <name type="common">Trichina worm</name>
    <dbReference type="NCBI Taxonomy" id="6334"/>
    <lineage>
        <taxon>Eukaryota</taxon>
        <taxon>Metazoa</taxon>
        <taxon>Ecdysozoa</taxon>
        <taxon>Nematoda</taxon>
        <taxon>Enoplea</taxon>
        <taxon>Dorylaimia</taxon>
        <taxon>Trichinellida</taxon>
        <taxon>Trichinellidae</taxon>
        <taxon>Trichinella</taxon>
    </lineage>
</organism>
<evidence type="ECO:0000256" key="4">
    <source>
        <dbReference type="ARBA" id="ARBA00004906"/>
    </source>
</evidence>
<evidence type="ECO:0000256" key="2">
    <source>
        <dbReference type="ARBA" id="ARBA00004123"/>
    </source>
</evidence>
<evidence type="ECO:0000256" key="10">
    <source>
        <dbReference type="ARBA" id="ARBA00022833"/>
    </source>
</evidence>
<evidence type="ECO:0000313" key="18">
    <source>
        <dbReference type="EMBL" id="KRY42419.1"/>
    </source>
</evidence>
<evidence type="ECO:0000256" key="13">
    <source>
        <dbReference type="PROSITE-ProRule" id="PRU00175"/>
    </source>
</evidence>
<dbReference type="EC" id="2.3.2.27" evidence="5"/>
<evidence type="ECO:0000256" key="7">
    <source>
        <dbReference type="ARBA" id="ARBA00022723"/>
    </source>
</evidence>
<dbReference type="InterPro" id="IPR013083">
    <property type="entry name" value="Znf_RING/FYVE/PHD"/>
</dbReference>
<reference evidence="18 19" key="1">
    <citation type="submission" date="2015-01" db="EMBL/GenBank/DDBJ databases">
        <title>Evolution of Trichinella species and genotypes.</title>
        <authorList>
            <person name="Korhonen P.K."/>
            <person name="Edoardo P."/>
            <person name="Giuseppe L.R."/>
            <person name="Gasser R.B."/>
        </authorList>
    </citation>
    <scope>NUCLEOTIDE SEQUENCE [LARGE SCALE GENOMIC DNA]</scope>
    <source>
        <strain evidence="18">ISS3</strain>
    </source>
</reference>
<keyword evidence="19" id="KW-1185">Reference proteome</keyword>
<dbReference type="Pfam" id="PF13639">
    <property type="entry name" value="zf-RING_2"/>
    <property type="match status" value="1"/>
</dbReference>
<protein>
    <recommendedName>
        <fullName evidence="5">RING-type E3 ubiquitin transferase</fullName>
        <ecNumber evidence="5">2.3.2.27</ecNumber>
    </recommendedName>
</protein>
<evidence type="ECO:0000256" key="6">
    <source>
        <dbReference type="ARBA" id="ARBA00022679"/>
    </source>
</evidence>
<dbReference type="Gene3D" id="3.40.50.300">
    <property type="entry name" value="P-loop containing nucleotide triphosphate hydrolases"/>
    <property type="match status" value="1"/>
</dbReference>
<dbReference type="InterPro" id="IPR001841">
    <property type="entry name" value="Znf_RING"/>
</dbReference>
<dbReference type="InterPro" id="IPR001870">
    <property type="entry name" value="B30.2/SPRY"/>
</dbReference>
<feature type="region of interest" description="Disordered" evidence="14">
    <location>
        <begin position="1"/>
        <end position="62"/>
    </location>
</feature>
<feature type="domain" description="RING-type" evidence="16">
    <location>
        <begin position="833"/>
        <end position="882"/>
    </location>
</feature>
<evidence type="ECO:0000256" key="8">
    <source>
        <dbReference type="ARBA" id="ARBA00022771"/>
    </source>
</evidence>
<evidence type="ECO:0000313" key="19">
    <source>
        <dbReference type="Proteomes" id="UP000054776"/>
    </source>
</evidence>
<dbReference type="FunFam" id="3.30.40.10:FF:000062">
    <property type="entry name" value="E3 ubiquitin-protein ligase RNF185"/>
    <property type="match status" value="1"/>
</dbReference>
<evidence type="ECO:0000256" key="5">
    <source>
        <dbReference type="ARBA" id="ARBA00012483"/>
    </source>
</evidence>
<dbReference type="EMBL" id="JYDH01000004">
    <property type="protein sequence ID" value="KRY42419.1"/>
    <property type="molecule type" value="Genomic_DNA"/>
</dbReference>
<dbReference type="GO" id="GO:0003723">
    <property type="term" value="F:RNA binding"/>
    <property type="evidence" value="ECO:0007669"/>
    <property type="project" value="TreeGrafter"/>
</dbReference>
<dbReference type="eggNOG" id="KOG2242">
    <property type="taxonomic scope" value="Eukaryota"/>
</dbReference>
<dbReference type="OrthoDB" id="445357at2759"/>
<dbReference type="PANTHER" id="PTHR12381">
    <property type="entry name" value="HETEROGENEOUS NUCLEAR RIBONUCLEOPROTEIN U FAMILY MEMBER"/>
    <property type="match status" value="1"/>
</dbReference>
<sequence length="1172" mass="134077">MKLSNENSECKTTEEEKKDDDSSCDTDEVTDAEIECSSSDSDSDNDSTSKLESCNGEEKLDEDAQRRFIEELILINANLKNNHESDDSETSETTAVNKNSWKDDEKRLHYLKENSLGDDDEVTAEFANEFDLENCDETQVFIDPNNRDLNMKVMAKEPFIVLPYNEEGFVHMLASGRATYGVYYGCVAFEVQILENVDLSGNEYREEENAYELRLGWTVDTSEMRLGETTYSYAYCSNGKLATEKYFENWGCKYSPTDVITCLVNFSEGTVSFCLNGKLIGIAFRFPVQTFSQRRPLFPAFTTKNVKFHINFGQQPEPWFPLPEEYVFINDVPYGNRIRGPLPMKSKEECVVVMMIGLPGCGKSQWVRDYLSGHPEERWWLLSPSHALEQMSIQGTARFKFHQGRWDIVMGTAAKCYRKLLQMACKKKRNYIIDATNVFSVARKRKLAAFRDFQRKAIVIVPSEEEYARRLMHQSKNGTTQVPADALLEMKAGFSLPTMRDGQFTDIEFVELQVKDAERIVARYNQEGRALRPPEKRRRGGGVDCQQDVNFFVEAKHTADSYLQEETVLHTNRYFSNHQYSSNDVNNVVSSESFCLKIFTRHFCNLVFGKVVEFSALEQCSEHSNYTSEQLKGLDEALQMKIKHARFLLKHMGHEDKHMLIVCIAFFGVMIAQYLLFEWKKRYSKSYTRFTLFSMWIIPFALSLWRGFWRFIVSWLAFTSMTFFITSKAMQKHISGSTPRLVYKWFLFIHKLCSFLGFFGYVVTVLTLFGIGIFLSMKFDDLFNFGILCLFYGIYYGVLNRDLAAICSNTMAAHIGYYSDEGLPKRTLESDMCAVCGNKISANGNERQVEQLYNLSCGHTFHEFCIRGWCIVGKNEICPYCREKVNLKEFFTNPWEKTEAVLMYVLDFVRYLVAWNPILVFLIRGIYYVMVFSLSPKTAYNSRSFVMHTLTSSGGSIEHNNHILKKIMESQGLEQSGGTNAASSNCGRDDNDENNEGRTNKSSSAEESAANSAFECNICLETAREAVISMCGHLFCWSCLHQWFETRPANPICPVCKSSISKEKVIPLYGRGGSGCDPREKVPPRPAGQRSESFRTGFPGFNFGGEHAGGFQLSLGIGAFPFTFLTSTFNLGDVRHPHNGNTNNAIPREEEQFLSRMLFWMALLFLFWLIIA</sequence>
<feature type="transmembrane region" description="Helical" evidence="15">
    <location>
        <begin position="658"/>
        <end position="677"/>
    </location>
</feature>
<evidence type="ECO:0000259" key="16">
    <source>
        <dbReference type="PROSITE" id="PS50089"/>
    </source>
</evidence>
<evidence type="ECO:0000256" key="11">
    <source>
        <dbReference type="ARBA" id="ARBA00023136"/>
    </source>
</evidence>
<dbReference type="SUPFAM" id="SSF49899">
    <property type="entry name" value="Concanavalin A-like lectins/glucanases"/>
    <property type="match status" value="1"/>
</dbReference>
<evidence type="ECO:0000256" key="9">
    <source>
        <dbReference type="ARBA" id="ARBA00022786"/>
    </source>
</evidence>
<comment type="pathway">
    <text evidence="4">Protein modification; protein ubiquitination.</text>
</comment>
<dbReference type="Proteomes" id="UP000054776">
    <property type="component" value="Unassembled WGS sequence"/>
</dbReference>
<feature type="compositionally biased region" description="Acidic residues" evidence="14">
    <location>
        <begin position="22"/>
        <end position="34"/>
    </location>
</feature>